<dbReference type="PANTHER" id="PTHR33164:SF43">
    <property type="entry name" value="HTH-TYPE TRANSCRIPTIONAL REPRESSOR YETL"/>
    <property type="match status" value="1"/>
</dbReference>
<dbReference type="InterPro" id="IPR000835">
    <property type="entry name" value="HTH_MarR-typ"/>
</dbReference>
<dbReference type="InterPro" id="IPR023187">
    <property type="entry name" value="Tscrpt_reg_MarR-type_CS"/>
</dbReference>
<evidence type="ECO:0000259" key="5">
    <source>
        <dbReference type="Pfam" id="PF13463"/>
    </source>
</evidence>
<dbReference type="SUPFAM" id="SSF46785">
    <property type="entry name" value="Winged helix' DNA-binding domain"/>
    <property type="match status" value="1"/>
</dbReference>
<feature type="domain" description="HTH marR-type" evidence="5">
    <location>
        <begin position="259"/>
        <end position="308"/>
    </location>
</feature>
<dbReference type="Pfam" id="PF13463">
    <property type="entry name" value="HTH_27"/>
    <property type="match status" value="1"/>
</dbReference>
<dbReference type="EMBL" id="BMID01000001">
    <property type="protein sequence ID" value="GFZ99170.1"/>
    <property type="molecule type" value="Genomic_DNA"/>
</dbReference>
<dbReference type="PANTHER" id="PTHR33164">
    <property type="entry name" value="TRANSCRIPTIONAL REGULATOR, MARR FAMILY"/>
    <property type="match status" value="1"/>
</dbReference>
<feature type="region of interest" description="Disordered" evidence="4">
    <location>
        <begin position="188"/>
        <end position="210"/>
    </location>
</feature>
<dbReference type="InterPro" id="IPR011006">
    <property type="entry name" value="CheY-like_superfamily"/>
</dbReference>
<dbReference type="Proteomes" id="UP000603317">
    <property type="component" value="Unassembled WGS sequence"/>
</dbReference>
<evidence type="ECO:0000256" key="1">
    <source>
        <dbReference type="ARBA" id="ARBA00023015"/>
    </source>
</evidence>
<evidence type="ECO:0000313" key="7">
    <source>
        <dbReference type="Proteomes" id="UP000603317"/>
    </source>
</evidence>
<evidence type="ECO:0000256" key="2">
    <source>
        <dbReference type="ARBA" id="ARBA00023125"/>
    </source>
</evidence>
<feature type="compositionally biased region" description="Basic and acidic residues" evidence="4">
    <location>
        <begin position="193"/>
        <end position="205"/>
    </location>
</feature>
<evidence type="ECO:0000256" key="4">
    <source>
        <dbReference type="SAM" id="MobiDB-lite"/>
    </source>
</evidence>
<dbReference type="SUPFAM" id="SSF52172">
    <property type="entry name" value="CheY-like"/>
    <property type="match status" value="1"/>
</dbReference>
<dbReference type="InterPro" id="IPR036390">
    <property type="entry name" value="WH_DNA-bd_sf"/>
</dbReference>
<organism evidence="6 7">
    <name type="scientific">Blastomonas marina</name>
    <dbReference type="NCBI Taxonomy" id="1867408"/>
    <lineage>
        <taxon>Bacteria</taxon>
        <taxon>Pseudomonadati</taxon>
        <taxon>Pseudomonadota</taxon>
        <taxon>Alphaproteobacteria</taxon>
        <taxon>Sphingomonadales</taxon>
        <taxon>Sphingomonadaceae</taxon>
        <taxon>Blastomonas</taxon>
    </lineage>
</organism>
<accession>A0ABQ1F567</accession>
<keyword evidence="3" id="KW-0804">Transcription</keyword>
<dbReference type="PROSITE" id="PS01117">
    <property type="entry name" value="HTH_MARR_1"/>
    <property type="match status" value="1"/>
</dbReference>
<reference evidence="7" key="1">
    <citation type="journal article" date="2019" name="Int. J. Syst. Evol. Microbiol.">
        <title>The Global Catalogue of Microorganisms (GCM) 10K type strain sequencing project: providing services to taxonomists for standard genome sequencing and annotation.</title>
        <authorList>
            <consortium name="The Broad Institute Genomics Platform"/>
            <consortium name="The Broad Institute Genome Sequencing Center for Infectious Disease"/>
            <person name="Wu L."/>
            <person name="Ma J."/>
        </authorList>
    </citation>
    <scope>NUCLEOTIDE SEQUENCE [LARGE SCALE GENOMIC DNA]</scope>
    <source>
        <strain evidence="7">CGMCC 1.15297</strain>
    </source>
</reference>
<keyword evidence="1" id="KW-0805">Transcription regulation</keyword>
<dbReference type="InterPro" id="IPR036388">
    <property type="entry name" value="WH-like_DNA-bd_sf"/>
</dbReference>
<keyword evidence="7" id="KW-1185">Reference proteome</keyword>
<protein>
    <recommendedName>
        <fullName evidence="5">HTH marR-type domain-containing protein</fullName>
    </recommendedName>
</protein>
<dbReference type="Gene3D" id="1.10.10.10">
    <property type="entry name" value="Winged helix-like DNA-binding domain superfamily/Winged helix DNA-binding domain"/>
    <property type="match status" value="1"/>
</dbReference>
<evidence type="ECO:0000313" key="6">
    <source>
        <dbReference type="EMBL" id="GFZ99170.1"/>
    </source>
</evidence>
<evidence type="ECO:0000256" key="3">
    <source>
        <dbReference type="ARBA" id="ARBA00023163"/>
    </source>
</evidence>
<dbReference type="InterPro" id="IPR039422">
    <property type="entry name" value="MarR/SlyA-like"/>
</dbReference>
<comment type="caution">
    <text evidence="6">The sequence shown here is derived from an EMBL/GenBank/DDBJ whole genome shotgun (WGS) entry which is preliminary data.</text>
</comment>
<sequence length="327" mass="35099">MLTVESPVSDFAYEPAQSGDGAWQASLSVFADESAARRAIEDDLGEAGFRLAGSGPLAAILEAGPAVLGDVVVVDCGAPDAGAMAALARLDERVARAGAGLVVATTLDALEALYLCFERSQVHWLVDTGQGERLVALAEARLRLSARVRDLSDEDRETLERLTGHVAAIAERLDLISRNATGNGLALRSPGMDFHHEKDDGERSLIRSQRPPLPDPRLVRQLIARRHARAKHLPGICFADPAWDMLLDLTAARAEHTRVSVTSLCIASGVPATTALRWIGQLEQAGLVERVADDIDRRRAFVMLTDKAADAMARYFAACESDGDFAV</sequence>
<name>A0ABQ1F567_9SPHN</name>
<keyword evidence="2" id="KW-0238">DNA-binding</keyword>
<proteinExistence type="predicted"/>
<dbReference type="RefSeq" id="WP_188641139.1">
    <property type="nucleotide sequence ID" value="NZ_BMID01000001.1"/>
</dbReference>
<gene>
    <name evidence="6" type="ORF">GCM10010923_04320</name>
</gene>